<dbReference type="InterPro" id="IPR018580">
    <property type="entry name" value="Uncharacterised_YfhO"/>
</dbReference>
<keyword evidence="3" id="KW-1185">Reference proteome</keyword>
<evidence type="ECO:0000313" key="2">
    <source>
        <dbReference type="EMBL" id="MEQ2710578.1"/>
    </source>
</evidence>
<sequence length="895" mass="102316">MKVTKKRYLFLTYTILFAILCMIVFYPFFTNHLSLIWGRSGEDGTSQHLASLLYYGDYIRTFFNNLIHGNFQFPMWNNSIGFGSDIITTLNYYAIGDPLNIVYVFANKANASYLYTFMTLFRAYLAGISFIIFGCYFKKNAYGILIGSFTYVFSGVFLNFAIRHPFFLNPMIYLPLLVVGVEKIYRKEKPYLFTIMIAISAMSNFYFFYMLTAVAVIYALIRFPIYKEAGFFKTLGRFAGWYILGLGLSMILLLPVIIAFMGNARSSSGVNYFNIFLYQRKYYQSIILQSIGFHQIGRGTSLNFIALAYCGGIVLLLKKSKERFPYKASLILGVVFTLFPIFAYILHAFSYPTNRWHFALAFIVGAVLMEVYDDLLDLTLIQKIGIVLGIVFYYLAYKRYAEGAIDVKYAAIILILTAFVLFVVNEIPFMSKFRLNHLLLLGLTCFSVSFTGFGHYSTRLSKVINSYVAFDEAYDLLGKQEDSLFRSANIKVNQLDRVDAMNESVPNWGIIRHIPTTTNYYSITDKNVSDSLENLGLNQYQYKFKFKKLDMRENLLNLYHVKYIVINKNNAAKIPNGYELIKSNEKNNLYENKNIVPFGYTYNTYVTEKDFANANAAQKEQTMTQNAVISDSNDIASASLKKSSITDNLVTHDVYTNFYYHKTKKKEKVVQIQIPKEYFNDQCYIYLQNIQTIPSNSGRNHILYTGKNNTRLKVGISGHTANIYNAEKDSIYDIDNRNYLVEVNTEKIKKDQKYVTLSIIMKRRATYKIGKISVVQINSKTQTAALNTLRSNPHLTDISYDGANHFSGNIKTTDDRILCIPFAYSKGWKATDNGKSVKVIKVNGMFCGIVLKPGTHNIKLNYTTPGLKIGTCISLISLIILIGIAIRSRKKLLKD</sequence>
<evidence type="ECO:0000256" key="1">
    <source>
        <dbReference type="SAM" id="Phobius"/>
    </source>
</evidence>
<feature type="transmembrane region" description="Helical" evidence="1">
    <location>
        <begin position="7"/>
        <end position="29"/>
    </location>
</feature>
<protein>
    <submittedName>
        <fullName evidence="2">YfhO family protein</fullName>
    </submittedName>
</protein>
<reference evidence="2 3" key="1">
    <citation type="submission" date="2024-04" db="EMBL/GenBank/DDBJ databases">
        <title>Human intestinal bacterial collection.</title>
        <authorList>
            <person name="Pauvert C."/>
            <person name="Hitch T.C.A."/>
            <person name="Clavel T."/>
        </authorList>
    </citation>
    <scope>NUCLEOTIDE SEQUENCE [LARGE SCALE GENOMIC DNA]</scope>
    <source>
        <strain evidence="2 3">CLA-AA-H249</strain>
    </source>
</reference>
<dbReference type="PANTHER" id="PTHR38454">
    <property type="entry name" value="INTEGRAL MEMBRANE PROTEIN-RELATED"/>
    <property type="match status" value="1"/>
</dbReference>
<dbReference type="Proteomes" id="UP001482154">
    <property type="component" value="Unassembled WGS sequence"/>
</dbReference>
<feature type="transmembrane region" description="Helical" evidence="1">
    <location>
        <begin position="409"/>
        <end position="425"/>
    </location>
</feature>
<keyword evidence="1" id="KW-1133">Transmembrane helix</keyword>
<feature type="transmembrane region" description="Helical" evidence="1">
    <location>
        <begin position="113"/>
        <end position="137"/>
    </location>
</feature>
<feature type="transmembrane region" description="Helical" evidence="1">
    <location>
        <begin position="380"/>
        <end position="397"/>
    </location>
</feature>
<accession>A0ABV1ITM2</accession>
<dbReference type="Pfam" id="PF09586">
    <property type="entry name" value="YfhO"/>
    <property type="match status" value="1"/>
</dbReference>
<comment type="caution">
    <text evidence="2">The sequence shown here is derived from an EMBL/GenBank/DDBJ whole genome shotgun (WGS) entry which is preliminary data.</text>
</comment>
<feature type="transmembrane region" description="Helical" evidence="1">
    <location>
        <begin position="144"/>
        <end position="162"/>
    </location>
</feature>
<feature type="transmembrane region" description="Helical" evidence="1">
    <location>
        <begin position="300"/>
        <end position="317"/>
    </location>
</feature>
<keyword evidence="1" id="KW-0472">Membrane</keyword>
<feature type="transmembrane region" description="Helical" evidence="1">
    <location>
        <begin position="191"/>
        <end position="221"/>
    </location>
</feature>
<dbReference type="EMBL" id="JBBNIN010000005">
    <property type="protein sequence ID" value="MEQ2710578.1"/>
    <property type="molecule type" value="Genomic_DNA"/>
</dbReference>
<organism evidence="2 3">
    <name type="scientific">Anaerostipes amylophilus</name>
    <dbReference type="NCBI Taxonomy" id="2981779"/>
    <lineage>
        <taxon>Bacteria</taxon>
        <taxon>Bacillati</taxon>
        <taxon>Bacillota</taxon>
        <taxon>Clostridia</taxon>
        <taxon>Lachnospirales</taxon>
        <taxon>Lachnospiraceae</taxon>
        <taxon>Anaerostipes</taxon>
    </lineage>
</organism>
<evidence type="ECO:0000313" key="3">
    <source>
        <dbReference type="Proteomes" id="UP001482154"/>
    </source>
</evidence>
<proteinExistence type="predicted"/>
<dbReference type="RefSeq" id="WP_055196242.1">
    <property type="nucleotide sequence ID" value="NZ_JAOQJG010000001.1"/>
</dbReference>
<feature type="transmembrane region" description="Helical" evidence="1">
    <location>
        <begin position="241"/>
        <end position="262"/>
    </location>
</feature>
<name>A0ABV1ITM2_9FIRM</name>
<feature type="transmembrane region" description="Helical" evidence="1">
    <location>
        <begin position="329"/>
        <end position="350"/>
    </location>
</feature>
<feature type="transmembrane region" description="Helical" evidence="1">
    <location>
        <begin position="866"/>
        <end position="886"/>
    </location>
</feature>
<dbReference type="PANTHER" id="PTHR38454:SF1">
    <property type="entry name" value="INTEGRAL MEMBRANE PROTEIN"/>
    <property type="match status" value="1"/>
</dbReference>
<keyword evidence="1" id="KW-0812">Transmembrane</keyword>
<gene>
    <name evidence="2" type="ORF">AAAU51_05250</name>
</gene>